<keyword evidence="3 5" id="KW-0863">Zinc-finger</keyword>
<proteinExistence type="predicted"/>
<dbReference type="InterPro" id="IPR000571">
    <property type="entry name" value="Znf_CCCH"/>
</dbReference>
<organism evidence="7 8">
    <name type="scientific">Spinacia oleracea</name>
    <name type="common">Spinach</name>
    <dbReference type="NCBI Taxonomy" id="3562"/>
    <lineage>
        <taxon>Eukaryota</taxon>
        <taxon>Viridiplantae</taxon>
        <taxon>Streptophyta</taxon>
        <taxon>Embryophyta</taxon>
        <taxon>Tracheophyta</taxon>
        <taxon>Spermatophyta</taxon>
        <taxon>Magnoliopsida</taxon>
        <taxon>eudicotyledons</taxon>
        <taxon>Gunneridae</taxon>
        <taxon>Pentapetalae</taxon>
        <taxon>Caryophyllales</taxon>
        <taxon>Chenopodiaceae</taxon>
        <taxon>Chenopodioideae</taxon>
        <taxon>Anserineae</taxon>
        <taxon>Spinacia</taxon>
    </lineage>
</organism>
<keyword evidence="1 5" id="KW-0479">Metal-binding</keyword>
<keyword evidence="7" id="KW-1185">Reference proteome</keyword>
<sequence length="252" mass="28654">MNAPAFARQVTRPPFVPHFVPQRGTEYQPPTTNKLVTDNTPSKAVNSVYKTGICRNFNISGRCNYGDFCIFAHVPGKMRDSRMMNENTSGRRICKYSWEMCPYGKRCTFLHKKPEIYEEKNNYNLPREKSVIMIQEEDVDSKTKTRLCNNWMVNCCAYGSKCKYAHGNADLRRSVPALASKSGNTPIAPISLVKNMLQNEAQKPSVLKQKLPSIAPRVCLFKKKKIKKLVGIYADWIGDESLVPCLASEYQQ</sequence>
<dbReference type="KEGG" id="soe:110798297"/>
<feature type="domain" description="C3H1-type" evidence="6">
    <location>
        <begin position="49"/>
        <end position="76"/>
    </location>
</feature>
<dbReference type="PANTHER" id="PTHR12547:SF180">
    <property type="entry name" value="ZINC FINGER CCCH DOMAIN-CONTAINING PROTEIN 28"/>
    <property type="match status" value="1"/>
</dbReference>
<dbReference type="RefSeq" id="XP_021859167.1">
    <property type="nucleotide sequence ID" value="XM_022003475.1"/>
</dbReference>
<evidence type="ECO:0000259" key="6">
    <source>
        <dbReference type="PROSITE" id="PS50103"/>
    </source>
</evidence>
<dbReference type="Pfam" id="PF14608">
    <property type="entry name" value="zf-CCCH_2"/>
    <property type="match status" value="1"/>
</dbReference>
<dbReference type="PANTHER" id="PTHR12547">
    <property type="entry name" value="CCCH ZINC FINGER/TIS11-RELATED"/>
    <property type="match status" value="1"/>
</dbReference>
<dbReference type="GeneID" id="110798297"/>
<dbReference type="RefSeq" id="XP_056698792.1">
    <property type="nucleotide sequence ID" value="XM_056842814.1"/>
</dbReference>
<dbReference type="Gene3D" id="4.10.1000.10">
    <property type="entry name" value="Zinc finger, CCCH-type"/>
    <property type="match status" value="2"/>
</dbReference>
<dbReference type="RefSeq" id="XP_056698791.1">
    <property type="nucleotide sequence ID" value="XM_056842813.1"/>
</dbReference>
<dbReference type="InterPro" id="IPR045877">
    <property type="entry name" value="ZFP36-like"/>
</dbReference>
<evidence type="ECO:0000313" key="11">
    <source>
        <dbReference type="RefSeq" id="XP_056698792.1"/>
    </source>
</evidence>
<reference evidence="7" key="1">
    <citation type="journal article" date="2021" name="Nat. Commun.">
        <title>Genomic analyses provide insights into spinach domestication and the genetic basis of agronomic traits.</title>
        <authorList>
            <person name="Cai X."/>
            <person name="Sun X."/>
            <person name="Xu C."/>
            <person name="Sun H."/>
            <person name="Wang X."/>
            <person name="Ge C."/>
            <person name="Zhang Z."/>
            <person name="Wang Q."/>
            <person name="Fei Z."/>
            <person name="Jiao C."/>
            <person name="Wang Q."/>
        </authorList>
    </citation>
    <scope>NUCLEOTIDE SEQUENCE [LARGE SCALE GENOMIC DNA]</scope>
    <source>
        <strain evidence="7">cv. Varoflay</strain>
    </source>
</reference>
<dbReference type="AlphaFoldDB" id="A0A9R0J0P1"/>
<evidence type="ECO:0000313" key="9">
    <source>
        <dbReference type="RefSeq" id="XP_056698790.1"/>
    </source>
</evidence>
<evidence type="ECO:0000313" key="7">
    <source>
        <dbReference type="Proteomes" id="UP000813463"/>
    </source>
</evidence>
<evidence type="ECO:0000313" key="8">
    <source>
        <dbReference type="RefSeq" id="XP_021859167.1"/>
    </source>
</evidence>
<dbReference type="SMART" id="SM00356">
    <property type="entry name" value="ZnF_C3H1"/>
    <property type="match status" value="3"/>
</dbReference>
<dbReference type="RefSeq" id="XP_056698790.1">
    <property type="nucleotide sequence ID" value="XM_056842812.1"/>
</dbReference>
<dbReference type="PROSITE" id="PS50103">
    <property type="entry name" value="ZF_C3H1"/>
    <property type="match status" value="2"/>
</dbReference>
<evidence type="ECO:0000256" key="4">
    <source>
        <dbReference type="ARBA" id="ARBA00022833"/>
    </source>
</evidence>
<dbReference type="InterPro" id="IPR036855">
    <property type="entry name" value="Znf_CCCH_sf"/>
</dbReference>
<feature type="domain" description="C3H1-type" evidence="6">
    <location>
        <begin position="142"/>
        <end position="169"/>
    </location>
</feature>
<name>A0A9R0J0P1_SPIOL</name>
<reference evidence="8" key="2">
    <citation type="submission" date="2025-04" db="UniProtKB">
        <authorList>
            <consortium name="RefSeq"/>
        </authorList>
    </citation>
    <scope>IDENTIFICATION</scope>
    <source>
        <tissue evidence="9 10">Leaf</tissue>
    </source>
</reference>
<evidence type="ECO:0000256" key="3">
    <source>
        <dbReference type="ARBA" id="ARBA00022771"/>
    </source>
</evidence>
<dbReference type="OrthoDB" id="410307at2759"/>
<dbReference type="Proteomes" id="UP000813463">
    <property type="component" value="Chromosome 4"/>
</dbReference>
<dbReference type="Pfam" id="PF00642">
    <property type="entry name" value="zf-CCCH"/>
    <property type="match status" value="2"/>
</dbReference>
<keyword evidence="2" id="KW-0677">Repeat</keyword>
<evidence type="ECO:0000256" key="1">
    <source>
        <dbReference type="ARBA" id="ARBA00022723"/>
    </source>
</evidence>
<accession>A0A9R0J0P1</accession>
<gene>
    <name evidence="8 9 10 11" type="primary">LOC110798297</name>
</gene>
<dbReference type="GO" id="GO:0008270">
    <property type="term" value="F:zinc ion binding"/>
    <property type="evidence" value="ECO:0007669"/>
    <property type="project" value="UniProtKB-KW"/>
</dbReference>
<keyword evidence="4 5" id="KW-0862">Zinc</keyword>
<evidence type="ECO:0000256" key="5">
    <source>
        <dbReference type="PROSITE-ProRule" id="PRU00723"/>
    </source>
</evidence>
<feature type="zinc finger region" description="C3H1-type" evidence="5">
    <location>
        <begin position="49"/>
        <end position="76"/>
    </location>
</feature>
<feature type="zinc finger region" description="C3H1-type" evidence="5">
    <location>
        <begin position="142"/>
        <end position="169"/>
    </location>
</feature>
<dbReference type="SUPFAM" id="SSF90229">
    <property type="entry name" value="CCCH zinc finger"/>
    <property type="match status" value="3"/>
</dbReference>
<evidence type="ECO:0000256" key="2">
    <source>
        <dbReference type="ARBA" id="ARBA00022737"/>
    </source>
</evidence>
<protein>
    <submittedName>
        <fullName evidence="8 9 10">Zinc finger CCCH domain-containing protein 39</fullName>
    </submittedName>
</protein>
<dbReference type="GO" id="GO:0003729">
    <property type="term" value="F:mRNA binding"/>
    <property type="evidence" value="ECO:0007669"/>
    <property type="project" value="InterPro"/>
</dbReference>
<evidence type="ECO:0000313" key="10">
    <source>
        <dbReference type="RefSeq" id="XP_056698791.1"/>
    </source>
</evidence>